<comment type="caution">
    <text evidence="9">The sequence shown here is derived from an EMBL/GenBank/DDBJ whole genome shotgun (WGS) entry which is preliminary data.</text>
</comment>
<keyword evidence="4" id="KW-0472">Membrane</keyword>
<evidence type="ECO:0000259" key="8">
    <source>
        <dbReference type="PROSITE" id="PS51779"/>
    </source>
</evidence>
<evidence type="ECO:0000256" key="4">
    <source>
        <dbReference type="ARBA" id="ARBA00023136"/>
    </source>
</evidence>
<dbReference type="PROSITE" id="PS51779">
    <property type="entry name" value="POTRA"/>
    <property type="match status" value="1"/>
</dbReference>
<dbReference type="Gene3D" id="3.10.20.310">
    <property type="entry name" value="membrane protein fhac"/>
    <property type="match status" value="3"/>
</dbReference>
<evidence type="ECO:0000256" key="6">
    <source>
        <dbReference type="SAM" id="MobiDB-lite"/>
    </source>
</evidence>
<sequence length="1079" mass="117164">MRLSPVLVAVFTASATFGLSNSANGQTAYPDSESSPSSQETFDQVDPSLHPSEIHESSFAVNQIIPATPSDSVEKIVLNKTKFPYSNLGFSLGQAMGNQIDLSGVNTSENLPGFNPSQPLSNNALEFPLNPSESEVLQEHSIVNLQTKIITLNKGKAREDLEKLAQFPIQVAPETNYSSNSAIIVNKSETEKIGNFSFPVSREDAIAFNPNLPESNVFQPSLNKDSEKLAQVSTEVPESIASIEITNFSNLGIILNKLETEKIGNFSFPVSTEEAIVLNSSLPESNVFQPSLNKDSEKLAQVSTEVPESLASIEITNFSNLGIILNKSETEKIGNFSFPVSGENAIALNPNLPVSNIFEPSLNKDSEKIAPVSTEVPESIASIAINNFSNLGIILNKSETEKIGNFSFPVSEENAITLNPNLPVSNTFQPNLNKDSEKLAQFSPIIPLNIAQVTPETIPPNSEVPIQPETPATIPIPTTPAQSETEVLVAEITVTGTQDPQLIEKVYSVISTQPGRTTTRTQLQRDINAIFATGLFRNVKALPEDTPLGVRVTFDVEENPLLKQVIIEGDTVLPEEIINESFGDQFDKTINLNQIEAGIKKVNQWYQDNGYILAQVVAAPQVTQEGVVTLEVAEGVIENIGVRFLNSDGEAIDEEGKPISGRTRDFIITREIELKPGDVFNQKTAQRDLARVFGLGIFEDVRLELEPGKDNPREAVVIVNVIEKTTGSLAFGGGISSAAGLFGTLSYQEINLGGNNQRLGLDLEAGNRIFQMDLSFTDPWIAGDPYRTSYTVNAFRRRTISVVFDNGPREVNLENGDRPRVVRTGGGISFTRPFADNVFAEPNWVASLGFQYQRVEITDSDGRINRTDQFGNQLSYSGSGQDDLFTVQFGFVQDRRNNKQQPTSGYLLRFGSEQSIPVGSGSILMNRLRAGYTFYVPVKFLSGFIPEGTQSLAFNFQGGTVIGNLPPYESFPLGGTTSVRGWEEGAIASTRSFIQASIEYRFPLFSSFIGGALFVDAATDLGSQGTVPGSPGGVRDKPGSGLGYGVGVRLQTPLGPVRIDYGINNDGDSRIHFGLGERF</sequence>
<dbReference type="EMBL" id="CZCS02000009">
    <property type="protein sequence ID" value="VXD12998.1"/>
    <property type="molecule type" value="Genomic_DNA"/>
</dbReference>
<evidence type="ECO:0000256" key="5">
    <source>
        <dbReference type="ARBA" id="ARBA00023237"/>
    </source>
</evidence>
<evidence type="ECO:0000256" key="7">
    <source>
        <dbReference type="SAM" id="SignalP"/>
    </source>
</evidence>
<feature type="signal peptide" evidence="7">
    <location>
        <begin position="1"/>
        <end position="22"/>
    </location>
</feature>
<proteinExistence type="predicted"/>
<evidence type="ECO:0000313" key="9">
    <source>
        <dbReference type="EMBL" id="VXD12998.1"/>
    </source>
</evidence>
<dbReference type="Proteomes" id="UP000182190">
    <property type="component" value="Unassembled WGS sequence"/>
</dbReference>
<reference evidence="9" key="1">
    <citation type="submission" date="2019-10" db="EMBL/GenBank/DDBJ databases">
        <authorList>
            <consortium name="Genoscope - CEA"/>
            <person name="William W."/>
        </authorList>
    </citation>
    <scope>NUCLEOTIDE SEQUENCE [LARGE SCALE GENOMIC DNA]</scope>
    <source>
        <strain evidence="9">BBR_PRJEB10994</strain>
    </source>
</reference>
<feature type="domain" description="POTRA" evidence="8">
    <location>
        <begin position="560"/>
        <end position="635"/>
    </location>
</feature>
<dbReference type="Pfam" id="PF08479">
    <property type="entry name" value="POTRA_2"/>
    <property type="match status" value="1"/>
</dbReference>
<evidence type="ECO:0000256" key="2">
    <source>
        <dbReference type="ARBA" id="ARBA00022692"/>
    </source>
</evidence>
<feature type="chain" id="PRO_5030749696" description="POTRA domain-containing protein" evidence="7">
    <location>
        <begin position="23"/>
        <end position="1079"/>
    </location>
</feature>
<dbReference type="InterPro" id="IPR013686">
    <property type="entry name" value="Polypept-transport_assoc_ShlB"/>
</dbReference>
<evidence type="ECO:0000313" key="10">
    <source>
        <dbReference type="Proteomes" id="UP000182190"/>
    </source>
</evidence>
<dbReference type="InterPro" id="IPR000184">
    <property type="entry name" value="Bac_surfAg_D15"/>
</dbReference>
<dbReference type="PANTHER" id="PTHR12815">
    <property type="entry name" value="SORTING AND ASSEMBLY MACHINERY SAMM50 PROTEIN FAMILY MEMBER"/>
    <property type="match status" value="1"/>
</dbReference>
<dbReference type="GO" id="GO:0019867">
    <property type="term" value="C:outer membrane"/>
    <property type="evidence" value="ECO:0007669"/>
    <property type="project" value="InterPro"/>
</dbReference>
<dbReference type="Gene3D" id="2.40.160.50">
    <property type="entry name" value="membrane protein fhac: a member of the omp85/tpsb transporter family"/>
    <property type="match status" value="1"/>
</dbReference>
<dbReference type="PANTHER" id="PTHR12815:SF47">
    <property type="entry name" value="TRANSLOCATION AND ASSEMBLY MODULE SUBUNIT TAMA"/>
    <property type="match status" value="1"/>
</dbReference>
<dbReference type="RefSeq" id="WP_083624082.1">
    <property type="nucleotide sequence ID" value="NZ_LR735026.1"/>
</dbReference>
<organism evidence="9 10">
    <name type="scientific">Planktothrix paucivesiculata PCC 9631</name>
    <dbReference type="NCBI Taxonomy" id="671071"/>
    <lineage>
        <taxon>Bacteria</taxon>
        <taxon>Bacillati</taxon>
        <taxon>Cyanobacteriota</taxon>
        <taxon>Cyanophyceae</taxon>
        <taxon>Oscillatoriophycideae</taxon>
        <taxon>Oscillatoriales</taxon>
        <taxon>Microcoleaceae</taxon>
        <taxon>Planktothrix</taxon>
    </lineage>
</organism>
<keyword evidence="10" id="KW-1185">Reference proteome</keyword>
<comment type="subcellular location">
    <subcellularLocation>
        <location evidence="1">Membrane</location>
    </subcellularLocation>
</comment>
<feature type="compositionally biased region" description="Polar residues" evidence="6">
    <location>
        <begin position="22"/>
        <end position="42"/>
    </location>
</feature>
<name>A0A7Z9BGQ7_9CYAN</name>
<accession>A0A7Z9BGQ7</accession>
<dbReference type="InterPro" id="IPR034746">
    <property type="entry name" value="POTRA"/>
</dbReference>
<keyword evidence="2" id="KW-0812">Transmembrane</keyword>
<dbReference type="OrthoDB" id="9776356at2"/>
<dbReference type="Pfam" id="PF07244">
    <property type="entry name" value="POTRA"/>
    <property type="match status" value="2"/>
</dbReference>
<keyword evidence="3 7" id="KW-0732">Signal</keyword>
<feature type="region of interest" description="Disordered" evidence="6">
    <location>
        <begin position="22"/>
        <end position="50"/>
    </location>
</feature>
<dbReference type="InterPro" id="IPR010827">
    <property type="entry name" value="BamA/TamA_POTRA"/>
</dbReference>
<evidence type="ECO:0000256" key="1">
    <source>
        <dbReference type="ARBA" id="ARBA00004370"/>
    </source>
</evidence>
<gene>
    <name evidence="9" type="ORF">PL9631_1060277</name>
</gene>
<evidence type="ECO:0000256" key="3">
    <source>
        <dbReference type="ARBA" id="ARBA00022729"/>
    </source>
</evidence>
<dbReference type="Pfam" id="PF01103">
    <property type="entry name" value="Omp85"/>
    <property type="match status" value="1"/>
</dbReference>
<dbReference type="AlphaFoldDB" id="A0A7Z9BGQ7"/>
<protein>
    <recommendedName>
        <fullName evidence="8">POTRA domain-containing protein</fullName>
    </recommendedName>
</protein>
<keyword evidence="5" id="KW-0998">Cell outer membrane</keyword>
<dbReference type="InterPro" id="IPR039910">
    <property type="entry name" value="D15-like"/>
</dbReference>